<evidence type="ECO:0000313" key="2">
    <source>
        <dbReference type="EMBL" id="KAK1853331.1"/>
    </source>
</evidence>
<evidence type="ECO:0000256" key="1">
    <source>
        <dbReference type="SAM" id="MobiDB-lite"/>
    </source>
</evidence>
<feature type="region of interest" description="Disordered" evidence="1">
    <location>
        <begin position="34"/>
        <end position="62"/>
    </location>
</feature>
<evidence type="ECO:0000313" key="3">
    <source>
        <dbReference type="Proteomes" id="UP001243330"/>
    </source>
</evidence>
<dbReference type="EMBL" id="JAQOWY010000057">
    <property type="protein sequence ID" value="KAK1853331.1"/>
    <property type="molecule type" value="Genomic_DNA"/>
</dbReference>
<gene>
    <name evidence="2" type="ORF">CCHR01_04068</name>
</gene>
<keyword evidence="3" id="KW-1185">Reference proteome</keyword>
<sequence>MDRLRGEGKIPRGYQCQQEDAVAQLQTQVKSQRSVAQSGQATGQVRSGQVSSSPSTFPLQQMHSMSVFTDAASDRGEDIAVA</sequence>
<dbReference type="Proteomes" id="UP001243330">
    <property type="component" value="Unassembled WGS sequence"/>
</dbReference>
<name>A0AAD9ARR9_9PEZI</name>
<dbReference type="AlphaFoldDB" id="A0AAD9ARR9"/>
<proteinExistence type="predicted"/>
<organism evidence="2 3">
    <name type="scientific">Colletotrichum chrysophilum</name>
    <dbReference type="NCBI Taxonomy" id="1836956"/>
    <lineage>
        <taxon>Eukaryota</taxon>
        <taxon>Fungi</taxon>
        <taxon>Dikarya</taxon>
        <taxon>Ascomycota</taxon>
        <taxon>Pezizomycotina</taxon>
        <taxon>Sordariomycetes</taxon>
        <taxon>Hypocreomycetidae</taxon>
        <taxon>Glomerellales</taxon>
        <taxon>Glomerellaceae</taxon>
        <taxon>Colletotrichum</taxon>
        <taxon>Colletotrichum gloeosporioides species complex</taxon>
    </lineage>
</organism>
<protein>
    <submittedName>
        <fullName evidence="2">Uncharacterized protein</fullName>
    </submittedName>
</protein>
<comment type="caution">
    <text evidence="2">The sequence shown here is derived from an EMBL/GenBank/DDBJ whole genome shotgun (WGS) entry which is preliminary data.</text>
</comment>
<reference evidence="2" key="1">
    <citation type="submission" date="2023-01" db="EMBL/GenBank/DDBJ databases">
        <title>Colletotrichum chrysophilum M932 genome sequence.</title>
        <authorList>
            <person name="Baroncelli R."/>
        </authorList>
    </citation>
    <scope>NUCLEOTIDE SEQUENCE</scope>
    <source>
        <strain evidence="2">M932</strain>
    </source>
</reference>
<accession>A0AAD9ARR9</accession>